<dbReference type="PANTHER" id="PTHR46401">
    <property type="entry name" value="GLYCOSYLTRANSFERASE WBBK-RELATED"/>
    <property type="match status" value="1"/>
</dbReference>
<dbReference type="RefSeq" id="WP_074758836.1">
    <property type="nucleotide sequence ID" value="NZ_FOGJ01000040.1"/>
</dbReference>
<dbReference type="Pfam" id="PF00534">
    <property type="entry name" value="Glycos_transf_1"/>
    <property type="match status" value="1"/>
</dbReference>
<evidence type="ECO:0000313" key="5">
    <source>
        <dbReference type="Proteomes" id="UP000182584"/>
    </source>
</evidence>
<dbReference type="CDD" id="cd03801">
    <property type="entry name" value="GT4_PimA-like"/>
    <property type="match status" value="1"/>
</dbReference>
<dbReference type="InterPro" id="IPR001296">
    <property type="entry name" value="Glyco_trans_1"/>
</dbReference>
<dbReference type="SUPFAM" id="SSF53756">
    <property type="entry name" value="UDP-Glycosyltransferase/glycogen phosphorylase"/>
    <property type="match status" value="1"/>
</dbReference>
<evidence type="ECO:0000259" key="2">
    <source>
        <dbReference type="Pfam" id="PF00534"/>
    </source>
</evidence>
<dbReference type="AlphaFoldDB" id="A0A1H9X3Q5"/>
<evidence type="ECO:0000313" key="4">
    <source>
        <dbReference type="EMBL" id="SES40253.1"/>
    </source>
</evidence>
<evidence type="ECO:0000259" key="3">
    <source>
        <dbReference type="Pfam" id="PF13439"/>
    </source>
</evidence>
<accession>A0A1H9X3Q5</accession>
<name>A0A1H9X3Q5_BUTFI</name>
<evidence type="ECO:0000256" key="1">
    <source>
        <dbReference type="ARBA" id="ARBA00022679"/>
    </source>
</evidence>
<reference evidence="4 5" key="1">
    <citation type="submission" date="2016-10" db="EMBL/GenBank/DDBJ databases">
        <authorList>
            <person name="de Groot N.N."/>
        </authorList>
    </citation>
    <scope>NUCLEOTIDE SEQUENCE [LARGE SCALE GENOMIC DNA]</scope>
    <source>
        <strain evidence="4 5">AR40</strain>
    </source>
</reference>
<sequence length="408" mass="45872">MKRESSFGNTKSIKIAMLGQKRVPSREGGIEVVVGELSVRMAKLGNSVTCINRMGHHVSGKKYDCEKMTDYKGVRLVSAFTINRKGLAALTASFFGSIIAAFGTYNVVHFHAEGPAFMCWLPKLFRKKIVVTIHGLDYQRAKWGRLASDYIMLGEKNAVRYADQIIVLSRQVQEYFKQKYNRETVYIPNGVNRHEKAPADIITSKYGLHKDEYILFLGRLVPEKGIKNLIMAFKNIQTDKKLVIAGGSSDTAVFAKELKEIAKDDSRIIFTGFVQNKELEELYSNAYIYTLPSDLEGMPLTLLEAMSYGNCCLISNIPECTEVAGNYAYTFKKGDINDLQMKLQDLCNSKEKVFSMKNQTSDFVCIKYNWDNVVDQTLFLYHSIIEKKADVAIALDSSLAARNGVKSA</sequence>
<feature type="domain" description="Glycosyltransferase subfamily 4-like N-terminal" evidence="3">
    <location>
        <begin position="28"/>
        <end position="193"/>
    </location>
</feature>
<dbReference type="EMBL" id="FOGJ01000040">
    <property type="protein sequence ID" value="SES40253.1"/>
    <property type="molecule type" value="Genomic_DNA"/>
</dbReference>
<dbReference type="Pfam" id="PF13439">
    <property type="entry name" value="Glyco_transf_4"/>
    <property type="match status" value="1"/>
</dbReference>
<proteinExistence type="predicted"/>
<dbReference type="Proteomes" id="UP000182584">
    <property type="component" value="Unassembled WGS sequence"/>
</dbReference>
<organism evidence="4 5">
    <name type="scientific">Butyrivibrio fibrisolvens</name>
    <dbReference type="NCBI Taxonomy" id="831"/>
    <lineage>
        <taxon>Bacteria</taxon>
        <taxon>Bacillati</taxon>
        <taxon>Bacillota</taxon>
        <taxon>Clostridia</taxon>
        <taxon>Lachnospirales</taxon>
        <taxon>Lachnospiraceae</taxon>
        <taxon>Butyrivibrio</taxon>
    </lineage>
</organism>
<gene>
    <name evidence="4" type="ORF">SAMN04487884_14017</name>
</gene>
<protein>
    <submittedName>
        <fullName evidence="4">Glycosyltransferase involved in cell wall bisynthesis</fullName>
    </submittedName>
</protein>
<dbReference type="InterPro" id="IPR028098">
    <property type="entry name" value="Glyco_trans_4-like_N"/>
</dbReference>
<feature type="domain" description="Glycosyl transferase family 1" evidence="2">
    <location>
        <begin position="207"/>
        <end position="358"/>
    </location>
</feature>
<dbReference type="PANTHER" id="PTHR46401:SF2">
    <property type="entry name" value="GLYCOSYLTRANSFERASE WBBK-RELATED"/>
    <property type="match status" value="1"/>
</dbReference>
<keyword evidence="1 4" id="KW-0808">Transferase</keyword>
<dbReference type="GO" id="GO:0016757">
    <property type="term" value="F:glycosyltransferase activity"/>
    <property type="evidence" value="ECO:0007669"/>
    <property type="project" value="InterPro"/>
</dbReference>
<dbReference type="Gene3D" id="3.40.50.2000">
    <property type="entry name" value="Glycogen Phosphorylase B"/>
    <property type="match status" value="2"/>
</dbReference>